<evidence type="ECO:0000313" key="3">
    <source>
        <dbReference type="EMBL" id="RYO90724.1"/>
    </source>
</evidence>
<dbReference type="InterPro" id="IPR056121">
    <property type="entry name" value="DUF7704"/>
</dbReference>
<evidence type="ECO:0000256" key="1">
    <source>
        <dbReference type="SAM" id="Phobius"/>
    </source>
</evidence>
<gene>
    <name evidence="3" type="ORF">DL764_008407</name>
</gene>
<protein>
    <recommendedName>
        <fullName evidence="2">DUF7704 domain-containing protein</fullName>
    </recommendedName>
</protein>
<dbReference type="Proteomes" id="UP000293360">
    <property type="component" value="Unassembled WGS sequence"/>
</dbReference>
<feature type="transmembrane region" description="Helical" evidence="1">
    <location>
        <begin position="12"/>
        <end position="36"/>
    </location>
</feature>
<feature type="transmembrane region" description="Helical" evidence="1">
    <location>
        <begin position="56"/>
        <end position="80"/>
    </location>
</feature>
<sequence length="169" mass="18419">MASQLPTFPRIVFTILEPISLISGALGAFIDTNWFITSQTSTSISTSSPIQAYDTNALVVAQQLGNTYFLLCLLGVAVLWTTSELRVVRNYLLAAWVADISHVWLTCRALGWARSVDVAAWNAMTWGNVGFTTFLFLTRTAWFLGMFGPGHPAAAAEVEGKVAETKKKA</sequence>
<keyword evidence="1" id="KW-0472">Membrane</keyword>
<feature type="transmembrane region" description="Helical" evidence="1">
    <location>
        <begin position="92"/>
        <end position="113"/>
    </location>
</feature>
<reference evidence="3 4" key="1">
    <citation type="submission" date="2018-06" db="EMBL/GenBank/DDBJ databases">
        <title>Complete Genomes of Monosporascus.</title>
        <authorList>
            <person name="Robinson A.J."/>
            <person name="Natvig D.O."/>
        </authorList>
    </citation>
    <scope>NUCLEOTIDE SEQUENCE [LARGE SCALE GENOMIC DNA]</scope>
    <source>
        <strain evidence="3 4">CBS 110550</strain>
    </source>
</reference>
<dbReference type="Pfam" id="PF24803">
    <property type="entry name" value="DUF7704"/>
    <property type="match status" value="1"/>
</dbReference>
<organism evidence="3 4">
    <name type="scientific">Monosporascus ibericus</name>
    <dbReference type="NCBI Taxonomy" id="155417"/>
    <lineage>
        <taxon>Eukaryota</taxon>
        <taxon>Fungi</taxon>
        <taxon>Dikarya</taxon>
        <taxon>Ascomycota</taxon>
        <taxon>Pezizomycotina</taxon>
        <taxon>Sordariomycetes</taxon>
        <taxon>Xylariomycetidae</taxon>
        <taxon>Xylariales</taxon>
        <taxon>Xylariales incertae sedis</taxon>
        <taxon>Monosporascus</taxon>
    </lineage>
</organism>
<keyword evidence="4" id="KW-1185">Reference proteome</keyword>
<dbReference type="PANTHER" id="PTHR37019">
    <property type="entry name" value="CHROMOSOME 1, WHOLE GENOME SHOTGUN SEQUENCE"/>
    <property type="match status" value="1"/>
</dbReference>
<dbReference type="EMBL" id="QJNU01000650">
    <property type="protein sequence ID" value="RYO90724.1"/>
    <property type="molecule type" value="Genomic_DNA"/>
</dbReference>
<proteinExistence type="predicted"/>
<feature type="domain" description="DUF7704" evidence="2">
    <location>
        <begin position="2"/>
        <end position="149"/>
    </location>
</feature>
<name>A0A4Q4SXK7_9PEZI</name>
<accession>A0A4Q4SXK7</accession>
<dbReference type="PANTHER" id="PTHR37019:SF2">
    <property type="entry name" value="EXPERA DOMAIN-CONTAINING PROTEIN"/>
    <property type="match status" value="1"/>
</dbReference>
<keyword evidence="1" id="KW-0812">Transmembrane</keyword>
<dbReference type="STRING" id="155417.A0A4Q4SXK7"/>
<feature type="transmembrane region" description="Helical" evidence="1">
    <location>
        <begin position="119"/>
        <end position="137"/>
    </location>
</feature>
<comment type="caution">
    <text evidence="3">The sequence shown here is derived from an EMBL/GenBank/DDBJ whole genome shotgun (WGS) entry which is preliminary data.</text>
</comment>
<keyword evidence="1" id="KW-1133">Transmembrane helix</keyword>
<evidence type="ECO:0000259" key="2">
    <source>
        <dbReference type="Pfam" id="PF24803"/>
    </source>
</evidence>
<dbReference type="AlphaFoldDB" id="A0A4Q4SXK7"/>
<evidence type="ECO:0000313" key="4">
    <source>
        <dbReference type="Proteomes" id="UP000293360"/>
    </source>
</evidence>
<dbReference type="OrthoDB" id="2937326at2759"/>